<dbReference type="Proteomes" id="UP000287171">
    <property type="component" value="Unassembled WGS sequence"/>
</dbReference>
<dbReference type="OrthoDB" id="161193at2"/>
<evidence type="ECO:0000256" key="1">
    <source>
        <dbReference type="SAM" id="MobiDB-lite"/>
    </source>
</evidence>
<keyword evidence="3" id="KW-1185">Reference proteome</keyword>
<organism evidence="2 3">
    <name type="scientific">Dictyobacter alpinus</name>
    <dbReference type="NCBI Taxonomy" id="2014873"/>
    <lineage>
        <taxon>Bacteria</taxon>
        <taxon>Bacillati</taxon>
        <taxon>Chloroflexota</taxon>
        <taxon>Ktedonobacteria</taxon>
        <taxon>Ktedonobacterales</taxon>
        <taxon>Dictyobacteraceae</taxon>
        <taxon>Dictyobacter</taxon>
    </lineage>
</organism>
<feature type="region of interest" description="Disordered" evidence="1">
    <location>
        <begin position="102"/>
        <end position="125"/>
    </location>
</feature>
<dbReference type="AlphaFoldDB" id="A0A402B6P3"/>
<reference evidence="3" key="1">
    <citation type="submission" date="2018-12" db="EMBL/GenBank/DDBJ databases">
        <title>Tengunoibacter tsumagoiensis gen. nov., sp. nov., Dictyobacter kobayashii sp. nov., D. alpinus sp. nov., and D. joshuensis sp. nov. and description of Dictyobacteraceae fam. nov. within the order Ktedonobacterales isolated from Tengu-no-mugimeshi.</title>
        <authorList>
            <person name="Wang C.M."/>
            <person name="Zheng Y."/>
            <person name="Sakai Y."/>
            <person name="Toyoda A."/>
            <person name="Minakuchi Y."/>
            <person name="Abe K."/>
            <person name="Yokota A."/>
            <person name="Yabe S."/>
        </authorList>
    </citation>
    <scope>NUCLEOTIDE SEQUENCE [LARGE SCALE GENOMIC DNA]</scope>
    <source>
        <strain evidence="3">Uno16</strain>
    </source>
</reference>
<sequence>MPNSFNELYSNMLNAVFLTRAQQQLEQGVDGLSVAEAYADQGKPDFALAHLLLTEAPDEMKRDILARSYERRAELTDEKADSFTEQFNRPFPLVKLEAQKDRMSAQQVRQGRRIRRGAKSLTMTP</sequence>
<comment type="caution">
    <text evidence="2">The sequence shown here is derived from an EMBL/GenBank/DDBJ whole genome shotgun (WGS) entry which is preliminary data.</text>
</comment>
<gene>
    <name evidence="2" type="ORF">KDA_25270</name>
</gene>
<proteinExistence type="predicted"/>
<evidence type="ECO:0000313" key="2">
    <source>
        <dbReference type="EMBL" id="GCE27043.1"/>
    </source>
</evidence>
<protein>
    <submittedName>
        <fullName evidence="2">Uncharacterized protein</fullName>
    </submittedName>
</protein>
<accession>A0A402B6P3</accession>
<evidence type="ECO:0000313" key="3">
    <source>
        <dbReference type="Proteomes" id="UP000287171"/>
    </source>
</evidence>
<dbReference type="RefSeq" id="WP_126627430.1">
    <property type="nucleotide sequence ID" value="NZ_BIFT01000001.1"/>
</dbReference>
<dbReference type="EMBL" id="BIFT01000001">
    <property type="protein sequence ID" value="GCE27043.1"/>
    <property type="molecule type" value="Genomic_DNA"/>
</dbReference>
<name>A0A402B6P3_9CHLR</name>